<dbReference type="EMBL" id="JBHLUD010000015">
    <property type="protein sequence ID" value="MFC0548175.1"/>
    <property type="molecule type" value="Genomic_DNA"/>
</dbReference>
<dbReference type="Gene3D" id="2.40.110.10">
    <property type="entry name" value="Butyryl-CoA Dehydrogenase, subunit A, domain 2"/>
    <property type="match status" value="1"/>
</dbReference>
<dbReference type="SUPFAM" id="SSF47203">
    <property type="entry name" value="Acyl-CoA dehydrogenase C-terminal domain-like"/>
    <property type="match status" value="1"/>
</dbReference>
<evidence type="ECO:0000256" key="1">
    <source>
        <dbReference type="ARBA" id="ARBA00023002"/>
    </source>
</evidence>
<dbReference type="InterPro" id="IPR013107">
    <property type="entry name" value="Acyl-CoA_DH_C"/>
</dbReference>
<dbReference type="InterPro" id="IPR009100">
    <property type="entry name" value="AcylCoA_DH/oxidase_NM_dom_sf"/>
</dbReference>
<dbReference type="InterPro" id="IPR046373">
    <property type="entry name" value="Acyl-CoA_Oxase/DH_mid-dom_sf"/>
</dbReference>
<dbReference type="Proteomes" id="UP001589810">
    <property type="component" value="Unassembled WGS sequence"/>
</dbReference>
<keyword evidence="4" id="KW-1185">Reference proteome</keyword>
<evidence type="ECO:0000313" key="3">
    <source>
        <dbReference type="EMBL" id="MFC0548175.1"/>
    </source>
</evidence>
<keyword evidence="1" id="KW-0560">Oxidoreductase</keyword>
<proteinExistence type="predicted"/>
<dbReference type="PANTHER" id="PTHR48083">
    <property type="entry name" value="MEDIUM-CHAIN SPECIFIC ACYL-COA DEHYDROGENASE, MITOCHONDRIAL-RELATED"/>
    <property type="match status" value="1"/>
</dbReference>
<evidence type="ECO:0000313" key="4">
    <source>
        <dbReference type="Proteomes" id="UP001589810"/>
    </source>
</evidence>
<sequence>MTRQLLPPTETVPSSEDLIARAEALREQLWADAPEADRTRRLTDAAVDAVTAAGLNRLMTPRRFGGYETDVRTVLDVSIQIGKGCGNSAWVNAVHNSGNFVVGMFPDQAREDVWGDNPDARTSMVLVAPSATVEPADGGLVVTGKWGFASGSLHAEWILVLAGQPDSQLLLIPLSDLTIDDTWHVAGMRGTGSNTVVADRVFVPQHRAVPYRPILDGQLPVVREDEPLYRTTLSGVLQVFLLGGMIGEASAALDFVLDKAPNRAIASSTYASQSDSVPFQVLVAEAAALIDTARLHATRAADTIDARRPLDVPTRARMRMDAAWTVQKCREAVDLLMTAHGTSAFAEFNPLQRIWRDLGVGSRHGGFGGQIPQEVYGKALLGLDPRQASYLL</sequence>
<dbReference type="Pfam" id="PF08028">
    <property type="entry name" value="Acyl-CoA_dh_2"/>
    <property type="match status" value="1"/>
</dbReference>
<accession>A0ABV6N800</accession>
<reference evidence="3 4" key="1">
    <citation type="submission" date="2024-09" db="EMBL/GenBank/DDBJ databases">
        <authorList>
            <person name="Sun Q."/>
            <person name="Mori K."/>
        </authorList>
    </citation>
    <scope>NUCLEOTIDE SEQUENCE [LARGE SCALE GENOMIC DNA]</scope>
    <source>
        <strain evidence="3 4">TBRC 1432</strain>
    </source>
</reference>
<dbReference type="Gene3D" id="1.10.540.10">
    <property type="entry name" value="Acyl-CoA dehydrogenase/oxidase, N-terminal domain"/>
    <property type="match status" value="1"/>
</dbReference>
<dbReference type="InterPro" id="IPR050741">
    <property type="entry name" value="Acyl-CoA_dehydrogenase"/>
</dbReference>
<dbReference type="PANTHER" id="PTHR48083:SF19">
    <property type="entry name" value="FLAVIN-DEPENDENT MONOOXYGENASE, OXYGENASE SUBUNIT HSAA"/>
    <property type="match status" value="1"/>
</dbReference>
<dbReference type="InterPro" id="IPR036250">
    <property type="entry name" value="AcylCo_DH-like_C"/>
</dbReference>
<organism evidence="3 4">
    <name type="scientific">Kutzneria chonburiensis</name>
    <dbReference type="NCBI Taxonomy" id="1483604"/>
    <lineage>
        <taxon>Bacteria</taxon>
        <taxon>Bacillati</taxon>
        <taxon>Actinomycetota</taxon>
        <taxon>Actinomycetes</taxon>
        <taxon>Pseudonocardiales</taxon>
        <taxon>Pseudonocardiaceae</taxon>
        <taxon>Kutzneria</taxon>
    </lineage>
</organism>
<dbReference type="RefSeq" id="WP_273937990.1">
    <property type="nucleotide sequence ID" value="NZ_CP097263.1"/>
</dbReference>
<dbReference type="PIRSF" id="PIRSF016578">
    <property type="entry name" value="HsaA"/>
    <property type="match status" value="1"/>
</dbReference>
<dbReference type="InterPro" id="IPR037069">
    <property type="entry name" value="AcylCoA_DH/ox_N_sf"/>
</dbReference>
<feature type="domain" description="Acyl-CoA dehydrogenase C-terminal" evidence="2">
    <location>
        <begin position="245"/>
        <end position="366"/>
    </location>
</feature>
<name>A0ABV6N800_9PSEU</name>
<comment type="caution">
    <text evidence="3">The sequence shown here is derived from an EMBL/GenBank/DDBJ whole genome shotgun (WGS) entry which is preliminary data.</text>
</comment>
<gene>
    <name evidence="3" type="ORF">ACFFH7_42175</name>
</gene>
<dbReference type="Gene3D" id="1.20.140.10">
    <property type="entry name" value="Butyryl-CoA Dehydrogenase, subunit A, domain 3"/>
    <property type="match status" value="1"/>
</dbReference>
<evidence type="ECO:0000259" key="2">
    <source>
        <dbReference type="Pfam" id="PF08028"/>
    </source>
</evidence>
<dbReference type="SUPFAM" id="SSF56645">
    <property type="entry name" value="Acyl-CoA dehydrogenase NM domain-like"/>
    <property type="match status" value="1"/>
</dbReference>
<protein>
    <submittedName>
        <fullName evidence="3">Acyl-CoA dehydrogenase family protein</fullName>
    </submittedName>
</protein>